<dbReference type="RefSeq" id="WP_198748118.1">
    <property type="nucleotide sequence ID" value="NZ_JAEHTE010000046.1"/>
</dbReference>
<organism evidence="1 2">
    <name type="scientific">Pseudomonas putida</name>
    <name type="common">Arthrobacter siderocapsulatus</name>
    <dbReference type="NCBI Taxonomy" id="303"/>
    <lineage>
        <taxon>Bacteria</taxon>
        <taxon>Pseudomonadati</taxon>
        <taxon>Pseudomonadota</taxon>
        <taxon>Gammaproteobacteria</taxon>
        <taxon>Pseudomonadales</taxon>
        <taxon>Pseudomonadaceae</taxon>
        <taxon>Pseudomonas</taxon>
    </lineage>
</organism>
<comment type="caution">
    <text evidence="1">The sequence shown here is derived from an EMBL/GenBank/DDBJ whole genome shotgun (WGS) entry which is preliminary data.</text>
</comment>
<accession>A0A8I1ELA0</accession>
<protein>
    <submittedName>
        <fullName evidence="1">DUF2158 domain-containing protein</fullName>
    </submittedName>
</protein>
<proteinExistence type="predicted"/>
<dbReference type="InterPro" id="IPR019226">
    <property type="entry name" value="DUF2158"/>
</dbReference>
<sequence length="62" mass="6872">MSTEMLFKVGDLVRIKSGGPVMTVQAVLKSSNLFDCQWFAGKKLEVGRFPADSLVPVQEEKQ</sequence>
<dbReference type="Pfam" id="PF09926">
    <property type="entry name" value="DUF2158"/>
    <property type="match status" value="1"/>
</dbReference>
<reference evidence="1" key="1">
    <citation type="submission" date="2020-12" db="EMBL/GenBank/DDBJ databases">
        <title>Enhanced detection system for hospital associated transmission using whole genome sequencing surveillance.</title>
        <authorList>
            <person name="Harrison L.H."/>
            <person name="Van Tyne D."/>
            <person name="Marsh J.W."/>
            <person name="Griffith M.P."/>
            <person name="Snyder D.J."/>
            <person name="Cooper V.S."/>
            <person name="Mustapha M."/>
        </authorList>
    </citation>
    <scope>NUCLEOTIDE SEQUENCE</scope>
    <source>
        <strain evidence="1">PSB00042</strain>
    </source>
</reference>
<evidence type="ECO:0000313" key="1">
    <source>
        <dbReference type="EMBL" id="MBI6887208.1"/>
    </source>
</evidence>
<dbReference type="Proteomes" id="UP000637061">
    <property type="component" value="Unassembled WGS sequence"/>
</dbReference>
<dbReference type="EMBL" id="JAEHTE010000046">
    <property type="protein sequence ID" value="MBI6887208.1"/>
    <property type="molecule type" value="Genomic_DNA"/>
</dbReference>
<gene>
    <name evidence="1" type="ORF">JEU22_25225</name>
</gene>
<evidence type="ECO:0000313" key="2">
    <source>
        <dbReference type="Proteomes" id="UP000637061"/>
    </source>
</evidence>
<dbReference type="AlphaFoldDB" id="A0A8I1ELA0"/>
<name>A0A8I1ELA0_PSEPU</name>